<accession>A0A8R1Y1T0</accession>
<name>A0A8R1Y1T0_ONCVO</name>
<dbReference type="AlphaFoldDB" id="A0A8R1Y1T0"/>
<sequence>MILRFCVEKSEQKPVGYFILDPKAVIYRLVLLPQLTFHHDLLLELARDASMRELLLRNGTQVENK</sequence>
<organism evidence="1 2">
    <name type="scientific">Onchocerca volvulus</name>
    <dbReference type="NCBI Taxonomy" id="6282"/>
    <lineage>
        <taxon>Eukaryota</taxon>
        <taxon>Metazoa</taxon>
        <taxon>Ecdysozoa</taxon>
        <taxon>Nematoda</taxon>
        <taxon>Chromadorea</taxon>
        <taxon>Rhabditida</taxon>
        <taxon>Spirurina</taxon>
        <taxon>Spiruromorpha</taxon>
        <taxon>Filarioidea</taxon>
        <taxon>Onchocercidae</taxon>
        <taxon>Onchocerca</taxon>
    </lineage>
</organism>
<evidence type="ECO:0000313" key="2">
    <source>
        <dbReference type="Proteomes" id="UP000024404"/>
    </source>
</evidence>
<dbReference type="EnsemblMetazoa" id="OVOC6852.1">
    <property type="protein sequence ID" value="OVOC6852.1"/>
    <property type="gene ID" value="WBGene00243661"/>
</dbReference>
<dbReference type="Proteomes" id="UP000024404">
    <property type="component" value="Unassembled WGS sequence"/>
</dbReference>
<reference evidence="1" key="2">
    <citation type="submission" date="2022-06" db="UniProtKB">
        <authorList>
            <consortium name="EnsemblMetazoa"/>
        </authorList>
    </citation>
    <scope>IDENTIFICATION</scope>
</reference>
<dbReference type="EMBL" id="CMVM020000181">
    <property type="status" value="NOT_ANNOTATED_CDS"/>
    <property type="molecule type" value="Genomic_DNA"/>
</dbReference>
<keyword evidence="2" id="KW-1185">Reference proteome</keyword>
<reference evidence="2" key="1">
    <citation type="submission" date="2013-10" db="EMBL/GenBank/DDBJ databases">
        <title>Genome sequencing of Onchocerca volvulus.</title>
        <authorList>
            <person name="Cotton J."/>
            <person name="Tsai J."/>
            <person name="Stanley E."/>
            <person name="Tracey A."/>
            <person name="Holroyd N."/>
            <person name="Lustigman S."/>
            <person name="Berriman M."/>
        </authorList>
    </citation>
    <scope>NUCLEOTIDE SEQUENCE</scope>
</reference>
<proteinExistence type="predicted"/>
<protein>
    <submittedName>
        <fullName evidence="1">Uncharacterized protein</fullName>
    </submittedName>
</protein>
<evidence type="ECO:0000313" key="1">
    <source>
        <dbReference type="EnsemblMetazoa" id="OVOC6852.1"/>
    </source>
</evidence>